<feature type="region of interest" description="Disordered" evidence="1">
    <location>
        <begin position="302"/>
        <end position="418"/>
    </location>
</feature>
<evidence type="ECO:0000313" key="2">
    <source>
        <dbReference type="EMBL" id="CCF60610.1"/>
    </source>
</evidence>
<feature type="compositionally biased region" description="Basic and acidic residues" evidence="1">
    <location>
        <begin position="158"/>
        <end position="168"/>
    </location>
</feature>
<feature type="region of interest" description="Disordered" evidence="1">
    <location>
        <begin position="452"/>
        <end position="548"/>
    </location>
</feature>
<reference evidence="2 3" key="1">
    <citation type="journal article" date="2011" name="Proc. Natl. Acad. Sci. U.S.A.">
        <title>Evolutionary erosion of yeast sex chromosomes by mating-type switching accidents.</title>
        <authorList>
            <person name="Gordon J.L."/>
            <person name="Armisen D."/>
            <person name="Proux-Wera E."/>
            <person name="Oheigeartaigh S.S."/>
            <person name="Byrne K.P."/>
            <person name="Wolfe K.H."/>
        </authorList>
    </citation>
    <scope>NUCLEOTIDE SEQUENCE [LARGE SCALE GENOMIC DNA]</scope>
    <source>
        <strain evidence="3">ATCC 22294 / BCRC 22015 / CBS 2517 / CECT 1963 / NBRC 1671 / NRRL Y-8276</strain>
    </source>
</reference>
<feature type="compositionally biased region" description="Low complexity" evidence="1">
    <location>
        <begin position="508"/>
        <end position="522"/>
    </location>
</feature>
<evidence type="ECO:0000256" key="1">
    <source>
        <dbReference type="SAM" id="MobiDB-lite"/>
    </source>
</evidence>
<gene>
    <name evidence="2" type="primary">KAFR0K02540</name>
    <name evidence="2" type="ORF">KAFR_0K02540</name>
</gene>
<feature type="region of interest" description="Disordered" evidence="1">
    <location>
        <begin position="40"/>
        <end position="63"/>
    </location>
</feature>
<protein>
    <submittedName>
        <fullName evidence="2">Uncharacterized protein</fullName>
    </submittedName>
</protein>
<dbReference type="FunCoup" id="H2B1W0">
    <property type="interactions" value="188"/>
</dbReference>
<feature type="compositionally biased region" description="Low complexity" evidence="1">
    <location>
        <begin position="322"/>
        <end position="340"/>
    </location>
</feature>
<keyword evidence="3" id="KW-1185">Reference proteome</keyword>
<feature type="region of interest" description="Disordered" evidence="1">
    <location>
        <begin position="590"/>
        <end position="646"/>
    </location>
</feature>
<dbReference type="HOGENOM" id="CLU_418607_0_0_1"/>
<dbReference type="OrthoDB" id="4070641at2759"/>
<evidence type="ECO:0000313" key="3">
    <source>
        <dbReference type="Proteomes" id="UP000005220"/>
    </source>
</evidence>
<feature type="region of interest" description="Disordered" evidence="1">
    <location>
        <begin position="245"/>
        <end position="266"/>
    </location>
</feature>
<dbReference type="Proteomes" id="UP000005220">
    <property type="component" value="Chromosome 11"/>
</dbReference>
<sequence>MEFNDPSIVSAIVAEDQQQEASGTDASLAQFLKQLKAKNEKTNKNKDIVDDSSSDSKSSVASTPSIQLEDITSIVDYKPKTVIKAHVYSMNELLALKNEVPSKLLEEKLLMLPKKKFWRLHLKYSEHKGSHRNANNHNNNTSNTSGSNSKQRSFAGDNGRHHQYERRNSKSKNFRNNQRKSLQSSRDVDDRSEFEFLKRLHNKHSQNKDFNETFEGLDIDIQSTGNAIADFEAWKAKMKQIERQKKGLPLEENETKPTGQKQAPKEEAITQAGGSSNVISDFFNFSNSNELDEELKPIEDTTTTASAAQPAQKLGINTGLETSRSSSSRFTSFFTAPSSTKDISENVNVNNKDQSRTPNIEVSEPFSNKQASGSRLMNFFKDSPSNSTTPKPTPTQARKENVTSDKRNDTHGEQMRNLNFQMPPSGAQQMPMPQQQSAITNTFFQGLLNKNKISENEDRSNISTPPPPPPGLMMPPMGMPQQNFAQPPPGGLGPRGMMGQFPPPPPGMQGYPPMGMPIMGMPNTQNKCNDKRNSSTTEGDNNTNNANDANLKQFIPMMPPPPPGFMPMGGMPMNFNGNMQFPPNGMMMQHMQPPNNNNPGDRDGNDTNNGTNNAQRFFPMMPPNPNQGFPNVPPSGIPNRTGQEKQ</sequence>
<feature type="compositionally biased region" description="Pro residues" evidence="1">
    <location>
        <begin position="620"/>
        <end position="636"/>
    </location>
</feature>
<feature type="compositionally biased region" description="Low complexity" evidence="1">
    <location>
        <begin position="132"/>
        <end position="149"/>
    </location>
</feature>
<feature type="compositionally biased region" description="Basic and acidic residues" evidence="1">
    <location>
        <begin position="397"/>
        <end position="414"/>
    </location>
</feature>
<feature type="compositionally biased region" description="Low complexity" evidence="1">
    <location>
        <begin position="590"/>
        <end position="599"/>
    </location>
</feature>
<dbReference type="GeneID" id="13886798"/>
<dbReference type="RefSeq" id="XP_003959745.1">
    <property type="nucleotide sequence ID" value="XM_003959696.1"/>
</dbReference>
<dbReference type="KEGG" id="kaf:KAFR_0K02540"/>
<dbReference type="STRING" id="1071382.H2B1W0"/>
<feature type="compositionally biased region" description="Basic and acidic residues" evidence="1">
    <location>
        <begin position="245"/>
        <end position="255"/>
    </location>
</feature>
<feature type="compositionally biased region" description="Polar residues" evidence="1">
    <location>
        <begin position="345"/>
        <end position="375"/>
    </location>
</feature>
<accession>H2B1W0</accession>
<organism evidence="2 3">
    <name type="scientific">Kazachstania africana (strain ATCC 22294 / BCRC 22015 / CBS 2517 / CECT 1963 / NBRC 1671 / NRRL Y-8276)</name>
    <name type="common">Yeast</name>
    <name type="synonym">Kluyveromyces africanus</name>
    <dbReference type="NCBI Taxonomy" id="1071382"/>
    <lineage>
        <taxon>Eukaryota</taxon>
        <taxon>Fungi</taxon>
        <taxon>Dikarya</taxon>
        <taxon>Ascomycota</taxon>
        <taxon>Saccharomycotina</taxon>
        <taxon>Saccharomycetes</taxon>
        <taxon>Saccharomycetales</taxon>
        <taxon>Saccharomycetaceae</taxon>
        <taxon>Kazachstania</taxon>
    </lineage>
</organism>
<feature type="compositionally biased region" description="Pro residues" evidence="1">
    <location>
        <begin position="464"/>
        <end position="473"/>
    </location>
</feature>
<dbReference type="eggNOG" id="ENOG502S0PT">
    <property type="taxonomic scope" value="Eukaryota"/>
</dbReference>
<feature type="region of interest" description="Disordered" evidence="1">
    <location>
        <begin position="128"/>
        <end position="188"/>
    </location>
</feature>
<proteinExistence type="predicted"/>
<dbReference type="EMBL" id="HE650831">
    <property type="protein sequence ID" value="CCF60610.1"/>
    <property type="molecule type" value="Genomic_DNA"/>
</dbReference>
<feature type="compositionally biased region" description="Basic and acidic residues" evidence="1">
    <location>
        <begin position="40"/>
        <end position="49"/>
    </location>
</feature>
<dbReference type="AlphaFoldDB" id="H2B1W0"/>
<feature type="compositionally biased region" description="Low complexity" evidence="1">
    <location>
        <begin position="302"/>
        <end position="312"/>
    </location>
</feature>
<dbReference type="InParanoid" id="H2B1W0"/>
<name>H2B1W0_KAZAF</name>